<accession>A0ACB8H4Y9</accession>
<organism evidence="1 2">
    <name type="scientific">Psilocybe cubensis</name>
    <name type="common">Psychedelic mushroom</name>
    <name type="synonym">Stropharia cubensis</name>
    <dbReference type="NCBI Taxonomy" id="181762"/>
    <lineage>
        <taxon>Eukaryota</taxon>
        <taxon>Fungi</taxon>
        <taxon>Dikarya</taxon>
        <taxon>Basidiomycota</taxon>
        <taxon>Agaricomycotina</taxon>
        <taxon>Agaricomycetes</taxon>
        <taxon>Agaricomycetidae</taxon>
        <taxon>Agaricales</taxon>
        <taxon>Agaricineae</taxon>
        <taxon>Strophariaceae</taxon>
        <taxon>Psilocybe</taxon>
    </lineage>
</organism>
<keyword evidence="1" id="KW-0648">Protein biosynthesis</keyword>
<name>A0ACB8H4Y9_PSICU</name>
<protein>
    <submittedName>
        <fullName evidence="1">RNA polymerase I-specific transcription initiation factor rrn11</fullName>
    </submittedName>
</protein>
<proteinExistence type="predicted"/>
<sequence length="224" mass="25686">MSSDDHIFLFAGLDSKKPSTARKVHLRRLYDLLQLSIQRCNFERAQKCWAILARCSEINWKALWPIGLHILGGKDCEKNSQISVEYLRAVMLQHPDDRESILKELILHLLLQGNCRGALDELELYLPSFPYQDNPTLHIYAGLSSLYLAQSDIDKFGAYDQLLLRDSQTHFEHATALDPSNSVALAFLKKITDLRKGNQTVQEDSDDEPMDFTELLPDKKRMRA</sequence>
<evidence type="ECO:0000313" key="2">
    <source>
        <dbReference type="Proteomes" id="UP000664032"/>
    </source>
</evidence>
<gene>
    <name evidence="1" type="ORF">JR316_0004867</name>
</gene>
<dbReference type="EMBL" id="JAFIQS020000004">
    <property type="protein sequence ID" value="KAH9482767.1"/>
    <property type="molecule type" value="Genomic_DNA"/>
</dbReference>
<comment type="caution">
    <text evidence="1">The sequence shown here is derived from an EMBL/GenBank/DDBJ whole genome shotgun (WGS) entry which is preliminary data.</text>
</comment>
<reference evidence="1" key="1">
    <citation type="submission" date="2021-10" db="EMBL/GenBank/DDBJ databases">
        <title>Psilocybe cubensis genome.</title>
        <authorList>
            <person name="Mckernan K.J."/>
            <person name="Crawford S."/>
            <person name="Trippe A."/>
            <person name="Kane L.T."/>
            <person name="Mclaughlin S."/>
        </authorList>
    </citation>
    <scope>NUCLEOTIDE SEQUENCE</scope>
    <source>
        <strain evidence="1">MGC-MH-2018</strain>
    </source>
</reference>
<evidence type="ECO:0000313" key="1">
    <source>
        <dbReference type="EMBL" id="KAH9482767.1"/>
    </source>
</evidence>
<keyword evidence="2" id="KW-1185">Reference proteome</keyword>
<dbReference type="Proteomes" id="UP000664032">
    <property type="component" value="Unassembled WGS sequence"/>
</dbReference>
<keyword evidence="1" id="KW-0396">Initiation factor</keyword>